<dbReference type="RefSeq" id="WP_062485968.1">
    <property type="nucleotide sequence ID" value="NZ_KQ960952.1"/>
</dbReference>
<evidence type="ECO:0000259" key="1">
    <source>
        <dbReference type="Pfam" id="PF01476"/>
    </source>
</evidence>
<dbReference type="Gene3D" id="3.10.350.10">
    <property type="entry name" value="LysM domain"/>
    <property type="match status" value="1"/>
</dbReference>
<dbReference type="InterPro" id="IPR018392">
    <property type="entry name" value="LysM"/>
</dbReference>
<proteinExistence type="predicted"/>
<dbReference type="Proteomes" id="UP000070160">
    <property type="component" value="Unassembled WGS sequence"/>
</dbReference>
<dbReference type="EMBL" id="LSDT01000044">
    <property type="protein sequence ID" value="KXB90724.1"/>
    <property type="molecule type" value="Genomic_DNA"/>
</dbReference>
<reference evidence="3" key="1">
    <citation type="submission" date="2016-01" db="EMBL/GenBank/DDBJ databases">
        <authorList>
            <person name="Mitreva M."/>
            <person name="Pepin K.H."/>
            <person name="Mihindukulasuriya K.A."/>
            <person name="Fulton R."/>
            <person name="Fronick C."/>
            <person name="O'Laughlin M."/>
            <person name="Miner T."/>
            <person name="Herter B."/>
            <person name="Rosa B.A."/>
            <person name="Cordes M."/>
            <person name="Tomlinson C."/>
            <person name="Wollam A."/>
            <person name="Palsikar V.B."/>
            <person name="Mardis E.R."/>
            <person name="Wilson R.K."/>
        </authorList>
    </citation>
    <scope>NUCLEOTIDE SEQUENCE [LARGE SCALE GENOMIC DNA]</scope>
    <source>
        <strain evidence="3">KA00182</strain>
    </source>
</reference>
<comment type="caution">
    <text evidence="2">The sequence shown here is derived from an EMBL/GenBank/DDBJ whole genome shotgun (WGS) entry which is preliminary data.</text>
</comment>
<dbReference type="AlphaFoldDB" id="A0A134CF50"/>
<dbReference type="PATRIC" id="fig|1588748.3.peg.1108"/>
<gene>
    <name evidence="2" type="ORF">HMPREF3182_01148</name>
</gene>
<evidence type="ECO:0000313" key="3">
    <source>
        <dbReference type="Proteomes" id="UP000070160"/>
    </source>
</evidence>
<evidence type="ECO:0000313" key="2">
    <source>
        <dbReference type="EMBL" id="KXB90724.1"/>
    </source>
</evidence>
<dbReference type="STRING" id="1588748.HMPREF3182_01148"/>
<sequence>MKRVHKKATYTIQKRMASLFCLCAFILVVGSQLGWVSPAKDMTYVTVQVHEGDTLWHYAHVIAEQHEDVRPVVDRIVTINGLQEDESLQPGQMLKIPVLVTQADEVRAKLNS</sequence>
<accession>A0A134CF50</accession>
<feature type="domain" description="LysM" evidence="1">
    <location>
        <begin position="49"/>
        <end position="97"/>
    </location>
</feature>
<dbReference type="CDD" id="cd00118">
    <property type="entry name" value="LysM"/>
    <property type="match status" value="1"/>
</dbReference>
<organism evidence="2 3">
    <name type="scientific">Megasphaera hutchinsoni</name>
    <dbReference type="NCBI Taxonomy" id="1588748"/>
    <lineage>
        <taxon>Bacteria</taxon>
        <taxon>Bacillati</taxon>
        <taxon>Bacillota</taxon>
        <taxon>Negativicutes</taxon>
        <taxon>Veillonellales</taxon>
        <taxon>Veillonellaceae</taxon>
        <taxon>Megasphaera</taxon>
    </lineage>
</organism>
<dbReference type="Pfam" id="PF01476">
    <property type="entry name" value="LysM"/>
    <property type="match status" value="1"/>
</dbReference>
<protein>
    <recommendedName>
        <fullName evidence="1">LysM domain-containing protein</fullName>
    </recommendedName>
</protein>
<dbReference type="InterPro" id="IPR036779">
    <property type="entry name" value="LysM_dom_sf"/>
</dbReference>
<keyword evidence="3" id="KW-1185">Reference proteome</keyword>
<name>A0A134CF50_9FIRM</name>